<keyword evidence="2" id="KW-0812">Transmembrane</keyword>
<dbReference type="Proteomes" id="UP000182498">
    <property type="component" value="Unassembled WGS sequence"/>
</dbReference>
<sequence length="194" mass="21436">MAPATPGKLVEKPCIEPMDDHRRQGMTTSDDSDDTDEGTWLVLWTILIIVAVCVVAFGAILAGGRFLTLRSRGIPVVVRSVPNPEGRHWRHGVLVYGGLQAKVYKLRSLRPESDLSFSRQSTEITGRRPISSLEASFLEDDLHVLSLTDGPADWEVALDDAGDTALVAWLESAPSTRKEQSVNRIDRRHGLERP</sequence>
<keyword evidence="4" id="KW-1185">Reference proteome</keyword>
<dbReference type="InterPro" id="IPR019675">
    <property type="entry name" value="DUF2550"/>
</dbReference>
<dbReference type="AlphaFoldDB" id="A0A0X2NKR3"/>
<evidence type="ECO:0000256" key="2">
    <source>
        <dbReference type="SAM" id="Phobius"/>
    </source>
</evidence>
<keyword evidence="2" id="KW-1133">Transmembrane helix</keyword>
<feature type="transmembrane region" description="Helical" evidence="2">
    <location>
        <begin position="41"/>
        <end position="62"/>
    </location>
</feature>
<reference evidence="4" key="1">
    <citation type="submission" date="2015-11" db="EMBL/GenBank/DDBJ databases">
        <authorList>
            <person name="Dugat-Bony E."/>
        </authorList>
    </citation>
    <scope>NUCLEOTIDE SEQUENCE [LARGE SCALE GENOMIC DNA]</scope>
    <source>
        <strain evidence="4">Mu292</strain>
    </source>
</reference>
<protein>
    <recommendedName>
        <fullName evidence="5">Secreted protein</fullName>
    </recommendedName>
</protein>
<evidence type="ECO:0008006" key="5">
    <source>
        <dbReference type="Google" id="ProtNLM"/>
    </source>
</evidence>
<feature type="region of interest" description="Disordered" evidence="1">
    <location>
        <begin position="1"/>
        <end position="35"/>
    </location>
</feature>
<feature type="compositionally biased region" description="Basic and acidic residues" evidence="1">
    <location>
        <begin position="176"/>
        <end position="194"/>
    </location>
</feature>
<feature type="compositionally biased region" description="Basic and acidic residues" evidence="1">
    <location>
        <begin position="9"/>
        <end position="23"/>
    </location>
</feature>
<dbReference type="EMBL" id="FAUH01000008">
    <property type="protein sequence ID" value="CUU66063.1"/>
    <property type="molecule type" value="Genomic_DNA"/>
</dbReference>
<evidence type="ECO:0000256" key="1">
    <source>
        <dbReference type="SAM" id="MobiDB-lite"/>
    </source>
</evidence>
<feature type="region of interest" description="Disordered" evidence="1">
    <location>
        <begin position="173"/>
        <end position="194"/>
    </location>
</feature>
<name>A0A0X2NKR3_9CORY</name>
<proteinExistence type="predicted"/>
<evidence type="ECO:0000313" key="4">
    <source>
        <dbReference type="Proteomes" id="UP000182498"/>
    </source>
</evidence>
<evidence type="ECO:0000313" key="3">
    <source>
        <dbReference type="EMBL" id="CUU66063.1"/>
    </source>
</evidence>
<dbReference type="Pfam" id="PF10739">
    <property type="entry name" value="DUF2550"/>
    <property type="match status" value="1"/>
</dbReference>
<keyword evidence="2" id="KW-0472">Membrane</keyword>
<organism evidence="3 4">
    <name type="scientific">Corynebacterium variabile</name>
    <dbReference type="NCBI Taxonomy" id="1727"/>
    <lineage>
        <taxon>Bacteria</taxon>
        <taxon>Bacillati</taxon>
        <taxon>Actinomycetota</taxon>
        <taxon>Actinomycetes</taxon>
        <taxon>Mycobacteriales</taxon>
        <taxon>Corynebacteriaceae</taxon>
        <taxon>Corynebacterium</taxon>
    </lineage>
</organism>
<accession>A0A0X2NKR3</accession>
<gene>
    <name evidence="3" type="ORF">CVAR292_01401</name>
</gene>